<reference evidence="1 2" key="1">
    <citation type="journal article" date="2019" name="Int. J. Syst. Evol. Microbiol.">
        <title>The Global Catalogue of Microorganisms (GCM) 10K type strain sequencing project: providing services to taxonomists for standard genome sequencing and annotation.</title>
        <authorList>
            <consortium name="The Broad Institute Genomics Platform"/>
            <consortium name="The Broad Institute Genome Sequencing Center for Infectious Disease"/>
            <person name="Wu L."/>
            <person name="Ma J."/>
        </authorList>
    </citation>
    <scope>NUCLEOTIDE SEQUENCE [LARGE SCALE GENOMIC DNA]</scope>
    <source>
        <strain evidence="1 2">CGMCC 1.10593</strain>
    </source>
</reference>
<dbReference type="SUPFAM" id="SSF56784">
    <property type="entry name" value="HAD-like"/>
    <property type="match status" value="1"/>
</dbReference>
<dbReference type="EMBL" id="JBHUDM010000002">
    <property type="protein sequence ID" value="MFD1642030.1"/>
    <property type="molecule type" value="Genomic_DNA"/>
</dbReference>
<organism evidence="1 2">
    <name type="scientific">Halohasta litorea</name>
    <dbReference type="NCBI Taxonomy" id="869891"/>
    <lineage>
        <taxon>Archaea</taxon>
        <taxon>Methanobacteriati</taxon>
        <taxon>Methanobacteriota</taxon>
        <taxon>Stenosarchaea group</taxon>
        <taxon>Halobacteria</taxon>
        <taxon>Halobacteriales</taxon>
        <taxon>Haloferacaceae</taxon>
        <taxon>Halohasta</taxon>
    </lineage>
</organism>
<dbReference type="NCBIfam" id="TIGR01460">
    <property type="entry name" value="HAD-SF-IIA"/>
    <property type="match status" value="1"/>
</dbReference>
<name>A0ABD6D739_9EURY</name>
<accession>A0ABD6D739</accession>
<dbReference type="AlphaFoldDB" id="A0ABD6D739"/>
<comment type="caution">
    <text evidence="1">The sequence shown here is derived from an EMBL/GenBank/DDBJ whole genome shotgun (WGS) entry which is preliminary data.</text>
</comment>
<evidence type="ECO:0000313" key="1">
    <source>
        <dbReference type="EMBL" id="MFD1642030.1"/>
    </source>
</evidence>
<dbReference type="Pfam" id="PF13242">
    <property type="entry name" value="Hydrolase_like"/>
    <property type="match status" value="1"/>
</dbReference>
<sequence>MSYNGIVLDVDGTVVRGDEPIPGAAAGLAAVSQAGLDRVFLSNNPTKRPAAYESRFETAGFDVDREEVFTAGTITTEYLRSEHADDRLFVIGDPGLDSQLLAADLSLTDDPEAADALVASMDREFGYQSLCDAIVALDDEIPFIGTDPDMLIPQTGYNIPGTGAMLHAIEGVTDREVDVICGKPSDFARRTVLDYLGCPPEECLVVGDRLNTDIELGAAAGMTTVLVRTGITNAETLADSPTTPDYVLDSLAELEAVLDGHAD</sequence>
<dbReference type="InterPro" id="IPR036412">
    <property type="entry name" value="HAD-like_sf"/>
</dbReference>
<dbReference type="InterPro" id="IPR023214">
    <property type="entry name" value="HAD_sf"/>
</dbReference>
<dbReference type="PANTHER" id="PTHR19288">
    <property type="entry name" value="4-NITROPHENYLPHOSPHATASE-RELATED"/>
    <property type="match status" value="1"/>
</dbReference>
<proteinExistence type="predicted"/>
<keyword evidence="1" id="KW-0378">Hydrolase</keyword>
<dbReference type="Gene3D" id="3.40.50.1000">
    <property type="entry name" value="HAD superfamily/HAD-like"/>
    <property type="match status" value="2"/>
</dbReference>
<dbReference type="Pfam" id="PF13344">
    <property type="entry name" value="Hydrolase_6"/>
    <property type="match status" value="1"/>
</dbReference>
<dbReference type="Proteomes" id="UP001597052">
    <property type="component" value="Unassembled WGS sequence"/>
</dbReference>
<evidence type="ECO:0000313" key="2">
    <source>
        <dbReference type="Proteomes" id="UP001597052"/>
    </source>
</evidence>
<protein>
    <submittedName>
        <fullName evidence="1">HAD-IIA family hydrolase</fullName>
    </submittedName>
</protein>
<dbReference type="RefSeq" id="WP_256395594.1">
    <property type="nucleotide sequence ID" value="NZ_JANHDJ010000002.1"/>
</dbReference>
<dbReference type="InterPro" id="IPR006357">
    <property type="entry name" value="HAD-SF_hydro_IIA"/>
</dbReference>
<dbReference type="PANTHER" id="PTHR19288:SF46">
    <property type="entry name" value="HALOACID DEHALOGENASE-LIKE HYDROLASE DOMAIN-CONTAINING PROTEIN 2"/>
    <property type="match status" value="1"/>
</dbReference>
<dbReference type="GO" id="GO:0016787">
    <property type="term" value="F:hydrolase activity"/>
    <property type="evidence" value="ECO:0007669"/>
    <property type="project" value="UniProtKB-KW"/>
</dbReference>
<keyword evidence="2" id="KW-1185">Reference proteome</keyword>
<gene>
    <name evidence="1" type="ORF">ACFSBW_09115</name>
</gene>